<dbReference type="Proteomes" id="UP001183390">
    <property type="component" value="Unassembled WGS sequence"/>
</dbReference>
<comment type="subcellular location">
    <subcellularLocation>
        <location evidence="1">Cell membrane</location>
        <topology evidence="1">Multi-pass membrane protein</topology>
    </subcellularLocation>
</comment>
<keyword evidence="9" id="KW-1185">Reference proteome</keyword>
<evidence type="ECO:0000313" key="9">
    <source>
        <dbReference type="Proteomes" id="UP001183390"/>
    </source>
</evidence>
<feature type="domain" description="Major facilitator superfamily (MFS) profile" evidence="7">
    <location>
        <begin position="24"/>
        <end position="399"/>
    </location>
</feature>
<organism evidence="8 9">
    <name type="scientific">Nocardiopsis lambiniae</name>
    <dbReference type="NCBI Taxonomy" id="3075539"/>
    <lineage>
        <taxon>Bacteria</taxon>
        <taxon>Bacillati</taxon>
        <taxon>Actinomycetota</taxon>
        <taxon>Actinomycetes</taxon>
        <taxon>Streptosporangiales</taxon>
        <taxon>Nocardiopsidaceae</taxon>
        <taxon>Nocardiopsis</taxon>
    </lineage>
</organism>
<evidence type="ECO:0000313" key="8">
    <source>
        <dbReference type="EMBL" id="MDT0329374.1"/>
    </source>
</evidence>
<feature type="transmembrane region" description="Helical" evidence="6">
    <location>
        <begin position="61"/>
        <end position="82"/>
    </location>
</feature>
<dbReference type="Gene3D" id="1.20.1250.20">
    <property type="entry name" value="MFS general substrate transporter like domains"/>
    <property type="match status" value="1"/>
</dbReference>
<keyword evidence="4 6" id="KW-1133">Transmembrane helix</keyword>
<keyword evidence="2" id="KW-1003">Cell membrane</keyword>
<dbReference type="InterPro" id="IPR011701">
    <property type="entry name" value="MFS"/>
</dbReference>
<feature type="transmembrane region" description="Helical" evidence="6">
    <location>
        <begin position="180"/>
        <end position="201"/>
    </location>
</feature>
<feature type="transmembrane region" description="Helical" evidence="6">
    <location>
        <begin position="222"/>
        <end position="244"/>
    </location>
</feature>
<evidence type="ECO:0000256" key="4">
    <source>
        <dbReference type="ARBA" id="ARBA00022989"/>
    </source>
</evidence>
<feature type="transmembrane region" description="Helical" evidence="6">
    <location>
        <begin position="312"/>
        <end position="337"/>
    </location>
</feature>
<evidence type="ECO:0000256" key="2">
    <source>
        <dbReference type="ARBA" id="ARBA00022475"/>
    </source>
</evidence>
<dbReference type="RefSeq" id="WP_311512018.1">
    <property type="nucleotide sequence ID" value="NZ_JAVREP010000007.1"/>
</dbReference>
<evidence type="ECO:0000256" key="3">
    <source>
        <dbReference type="ARBA" id="ARBA00022692"/>
    </source>
</evidence>
<proteinExistence type="predicted"/>
<gene>
    <name evidence="8" type="ORF">RM479_13220</name>
</gene>
<dbReference type="InterPro" id="IPR036259">
    <property type="entry name" value="MFS_trans_sf"/>
</dbReference>
<protein>
    <submittedName>
        <fullName evidence="8">MFS transporter</fullName>
    </submittedName>
</protein>
<feature type="transmembrane region" description="Helical" evidence="6">
    <location>
        <begin position="115"/>
        <end position="136"/>
    </location>
</feature>
<evidence type="ECO:0000256" key="5">
    <source>
        <dbReference type="ARBA" id="ARBA00023136"/>
    </source>
</evidence>
<dbReference type="PANTHER" id="PTHR43124">
    <property type="entry name" value="PURINE EFFLUX PUMP PBUE"/>
    <property type="match status" value="1"/>
</dbReference>
<feature type="transmembrane region" description="Helical" evidence="6">
    <location>
        <begin position="349"/>
        <end position="371"/>
    </location>
</feature>
<reference evidence="9" key="1">
    <citation type="submission" date="2023-07" db="EMBL/GenBank/DDBJ databases">
        <title>30 novel species of actinomycetes from the DSMZ collection.</title>
        <authorList>
            <person name="Nouioui I."/>
        </authorList>
    </citation>
    <scope>NUCLEOTIDE SEQUENCE [LARGE SCALE GENOMIC DNA]</scope>
    <source>
        <strain evidence="9">DSM 44743</strain>
    </source>
</reference>
<keyword evidence="5 6" id="KW-0472">Membrane</keyword>
<evidence type="ECO:0000256" key="6">
    <source>
        <dbReference type="SAM" id="Phobius"/>
    </source>
</evidence>
<evidence type="ECO:0000259" key="7">
    <source>
        <dbReference type="PROSITE" id="PS50850"/>
    </source>
</evidence>
<dbReference type="SUPFAM" id="SSF103473">
    <property type="entry name" value="MFS general substrate transporter"/>
    <property type="match status" value="1"/>
</dbReference>
<feature type="transmembrane region" description="Helical" evidence="6">
    <location>
        <begin position="256"/>
        <end position="276"/>
    </location>
</feature>
<keyword evidence="3 6" id="KW-0812">Transmembrane</keyword>
<dbReference type="CDD" id="cd17324">
    <property type="entry name" value="MFS_NepI_like"/>
    <property type="match status" value="1"/>
</dbReference>
<feature type="transmembrane region" description="Helical" evidence="6">
    <location>
        <begin position="21"/>
        <end position="41"/>
    </location>
</feature>
<dbReference type="PANTHER" id="PTHR43124:SF3">
    <property type="entry name" value="CHLORAMPHENICOL EFFLUX PUMP RV0191"/>
    <property type="match status" value="1"/>
</dbReference>
<feature type="transmembrane region" description="Helical" evidence="6">
    <location>
        <begin position="288"/>
        <end position="306"/>
    </location>
</feature>
<feature type="transmembrane region" description="Helical" evidence="6">
    <location>
        <begin position="148"/>
        <end position="168"/>
    </location>
</feature>
<feature type="transmembrane region" description="Helical" evidence="6">
    <location>
        <begin position="89"/>
        <end position="109"/>
    </location>
</feature>
<name>A0ABU2M9N4_9ACTN</name>
<dbReference type="InterPro" id="IPR050189">
    <property type="entry name" value="MFS_Efflux_Transporters"/>
</dbReference>
<comment type="caution">
    <text evidence="8">The sequence shown here is derived from an EMBL/GenBank/DDBJ whole genome shotgun (WGS) entry which is preliminary data.</text>
</comment>
<evidence type="ECO:0000256" key="1">
    <source>
        <dbReference type="ARBA" id="ARBA00004651"/>
    </source>
</evidence>
<dbReference type="InterPro" id="IPR020846">
    <property type="entry name" value="MFS_dom"/>
</dbReference>
<sequence>MSPEPSSPPVPARTAPGGTRGWCAVGALTLGIFALMTTELLPVGLLTPMARDLGVEEARAGLTVTVPGIVAAVSAPLTATVIGRLDRRLVLAGLLALLIAGNVVTAVGPSLTAVLAARVAIGAAIGGFWAVAGGLAPRLVPARHVGRATAVIFSGVAAASVVGVPLGTLLAEAHGWRLPFGAAGLLGLIALAGVLAAVPSLPVERSLRQADLGGLLLGRDGGVRLGVILTLLLVAGHFTAYTFVRPLLHEEAGMTATAVGGALLLFGAAGLVGNFMAGMLGADHVRGALWTITATLALTMLVFALVGHTPWAALLVVGLWGLAYGGVSVGLQTWMLTVAPQAAEPATSLFVAAFNAAIALGALLGGLALTLTNPTGVLALAGILLAAALLLLTVRGPALPRTSPPRGRPRHRE</sequence>
<dbReference type="EMBL" id="JAVREP010000007">
    <property type="protein sequence ID" value="MDT0329374.1"/>
    <property type="molecule type" value="Genomic_DNA"/>
</dbReference>
<dbReference type="Pfam" id="PF07690">
    <property type="entry name" value="MFS_1"/>
    <property type="match status" value="1"/>
</dbReference>
<feature type="transmembrane region" description="Helical" evidence="6">
    <location>
        <begin position="377"/>
        <end position="398"/>
    </location>
</feature>
<dbReference type="PROSITE" id="PS50850">
    <property type="entry name" value="MFS"/>
    <property type="match status" value="1"/>
</dbReference>
<accession>A0ABU2M9N4</accession>